<evidence type="ECO:0000313" key="7">
    <source>
        <dbReference type="Proteomes" id="UP000054886"/>
    </source>
</evidence>
<evidence type="ECO:0000256" key="1">
    <source>
        <dbReference type="SAM" id="MobiDB-lite"/>
    </source>
</evidence>
<dbReference type="InterPro" id="IPR019441">
    <property type="entry name" value="FMP27/BLTP2/Hobbit_GFWDK_RBG"/>
</dbReference>
<dbReference type="EMBL" id="LLZZ01000131">
    <property type="protein sequence ID" value="KTB01309.1"/>
    <property type="molecule type" value="Genomic_DNA"/>
</dbReference>
<dbReference type="InterPro" id="IPR019415">
    <property type="entry name" value="FMP27_SW_RBG"/>
</dbReference>
<evidence type="ECO:0000256" key="2">
    <source>
        <dbReference type="SAM" id="Phobius"/>
    </source>
</evidence>
<dbReference type="InterPro" id="IPR019449">
    <property type="entry name" value="FMP27_WPPW_RBG"/>
</dbReference>
<feature type="domain" description="FMP27 SW motif-containing RBG unit" evidence="4">
    <location>
        <begin position="979"/>
        <end position="1073"/>
    </location>
</feature>
<reference evidence="6 7" key="1">
    <citation type="submission" date="2015-10" db="EMBL/GenBank/DDBJ databases">
        <title>Draft genomes sequences of Candida glabrata isolates 1A, 1B, 2A, 2B, 3A and 3B.</title>
        <authorList>
            <person name="Haavelsrud O.E."/>
            <person name="Gaustad P."/>
        </authorList>
    </citation>
    <scope>NUCLEOTIDE SEQUENCE [LARGE SCALE GENOMIC DNA]</scope>
    <source>
        <strain evidence="6">910700640</strain>
    </source>
</reference>
<keyword evidence="2" id="KW-0472">Membrane</keyword>
<feature type="region of interest" description="Disordered" evidence="1">
    <location>
        <begin position="2440"/>
        <end position="2480"/>
    </location>
</feature>
<evidence type="ECO:0008006" key="8">
    <source>
        <dbReference type="Google" id="ProtNLM"/>
    </source>
</evidence>
<dbReference type="Pfam" id="PF10344">
    <property type="entry name" value="Hobbit"/>
    <property type="match status" value="1"/>
</dbReference>
<comment type="caution">
    <text evidence="6">The sequence shown here is derived from an EMBL/GenBank/DDBJ whole genome shotgun (WGS) entry which is preliminary data.</text>
</comment>
<organism evidence="6 7">
    <name type="scientific">Candida glabrata</name>
    <name type="common">Yeast</name>
    <name type="synonym">Torulopsis glabrata</name>
    <dbReference type="NCBI Taxonomy" id="5478"/>
    <lineage>
        <taxon>Eukaryota</taxon>
        <taxon>Fungi</taxon>
        <taxon>Dikarya</taxon>
        <taxon>Ascomycota</taxon>
        <taxon>Saccharomycotina</taxon>
        <taxon>Saccharomycetes</taxon>
        <taxon>Saccharomycetales</taxon>
        <taxon>Saccharomycetaceae</taxon>
        <taxon>Nakaseomyces</taxon>
    </lineage>
</organism>
<feature type="domain" description="FMP27/BLTP2/Hobbit GFWDK motif-containing RBG unit" evidence="3">
    <location>
        <begin position="1091"/>
        <end position="1240"/>
    </location>
</feature>
<sequence length="2480" mass="285971">MIELISVHNVLQLLHIAFKVLVAEVLLQAFIWLVLSFFNLPIKAFSFGVLLGPAIRNVLVQFKGVKLTVRSITLRASLQPSIIFNSINVTLSDVIDKGDNDTDQNAPAVPRVRIKMNSWQLWLVNILTKFQFYFANVYITLADNHMIKVDLVSASISKVGKDTTNIEFFAHEIEKGDEFTMNHVIYMLSFKTNRAKDDKEKAIVIELYEWNSYLKTTNTVIDYHSYQKKYYRVPKSVAPEVAEDSKLSSTPQSFDDSIIHKIIDMNRHLIKRLRIIDVKIENIDVVFCPSFKISVSSFQFCLKSMNKTEKRSVWELVEFNSSIWEEYEITLSMNSIICESGPDTCLRLPLVNILITTDCMAHYTNGVPFENLKIVTTINVINPSFFTTSEQVLKLLKTFLIKGNTESKNEDTLNSFPIDNFRMDKFPSFTLEYSFSNFTSTIGLSNEEDLNLSLFNVQAIICHSSVVDELSIPEMTLEKVQWSFIKSSSPKKEFSNYIKIVGLSISYLRSSHLADVPPLSVPLCGLERLDTFIEDVFSKNSRVNSTLRHFSLTLDSLKVVDKLSGFLSKINSVMHDNVSNKNENMPDLESHKGTSIKRKRGLAKLINDLNWTLRFRFKDVTISLIVSGFLPKYLDPIDNADLNLTDIDRGIKITFKESLLLIDNDGKRFSLFNATLSRIIDNINKESEVGGIFVLNDFVVYQPKNSNDISIKLPLVHMKFDVSTLWLIFFLKSIWERYSVTMLNASKEKVKKIKKPTMRKTLRIQANEINIHVMLMSGNPIVFAIEDLNFDSLSMMVSLQNFRLLCKSVYITKIPVLVNLMQIRDLSVDLKKLGEHSAVPITTSLIHFQTEYHLRLYIIIDDIITMFKSYKQIHLAFSNILYYRRLYPSRMFAAKIPKINFSVEKFLIDIEEDPFEQELGLIYKVGVSEQRERIRKEVEFDNEVRRLKEMTPEEQEEFLSRVNNYPYRGRMSENYYIQQARMRLLEHFSTSWIVRYRKAKLLHHQAPYHVEEKRYIDTKYYVYSKERVITTANLIIDNLMLNIGPPSFPVENHMDFIHKYGKGVPKSMEYTLLIMMGMNIYSDLFELNLRDYPIPVMSFSQVKTDGDIVFAEKMPIEDSHRSIFVPFVKSASAVPYNIHNSFYGSHIIRTLNSIKIYYNLNSRTEAATPSFLTWGKSLQPAFESLMLWFDYLTKPPLDPSEKLGFWDKFRFIVHGRWVFKFEKDSSFHLHIKGSYDPYKIADDGAGVSFCWSDNTAVKIHDSSDPKNFLVIDSSRFLLAIRDFTEVDKFEKIFMKLHGNVTWKMGLLFEQGNYEKIGEEDREAPSRPHYDVDLVNPISVRNKSTHDSYSGFRSRFIHMSFGVYSYGANAYNNMFIAPNSFALFLRWWNLFHQYTSGPIRQGPLFTELVQNKNKFGKALFTIKYQLHLEPLIISHTLRHMSSEYSSFEGKNVIFTGLKGRVSSLKMDFHQKRIKLAHIYEKLELTNSVWKFRMFEGEMDCCDADVRIIAAEFAQSKIDDILSGMKKSEIIDRESPQKPLSTGNDEWFDLHDYHDVDHVPLDSEPVDFKAEPLLYSPRMSYFRKINEDGFPVSYPFGDEDSHVCLIGRNHPESTQKMLARERKLEIETRLSEIESEFKDFECSKMTESHKYKLKELQSERHELKHSLHIIHNILRDLRLSEEISRIYTNDDLESSIGSGVSSVSSGRNTNNEAALLRTNTIESFVSMRKNSSVNAVSSYDNRFMLHNIHLKINKSITHHLLDYIHNWYERKSMRFFMTYKSICIVEELLKLSLKGTKSRFQEYGSLSEFFKTSNAEFIEQFDRLNREVSNDSYEAIDSFLFRLVSPQVQIRSDCEPNDALILSARDIEVGIIDINQIYGENGKRLPTDVDTIVETRYCVVSKDLQLFALFKNDLIKHGARGFKSHGYGLEENSTFWPPWIPLEMCYDGSLLENNVVLRRRSMYLTFTAPNSLYFSQRNDQNIVTTCSNIRIAFPGLLVTSTSQQYCSVYAIVQDLLAFASSADEKIEKLSRNLIEDEIRNSLESLDISHITNLQDRVRNMYHVRAYMKLNEPSTYNEFLPLINFEAQVSIIKLTLLMTAIKETYNKLGSNDTSNPQKLVWQISTEDLIWELFDEKKSPFVTIGLGPSKFIRVETSDGNNTNVVSINSLKCFNQQENPIFSELFAPDFQHSHYHKDMPMVEISWVMGNPIGGISDLNDLTVILQPSIFKMDHKTGDHLMSYLFPDVNSANVESDDSLSISSPRKSNSSIVSPAPAISYYGMSSILSAPRDSGSWDVSSIKALSASGSGRSPSPEDDKIDRQFLNINEMVQRSGEYFTVRNIKIKHTYMSVSYKGSRAIFTDVNKLKIKVPTLRYHNKIWSRDELFDAIKKDVVRIVIQHLGSIISNKFLPHKKEDKKSIKKKYTEMLKSDEALNPELAGTISNRRTLTSSSSKTTTDDNIDSILFEGDSSPIAFYPGPSSNKQ</sequence>
<proteinExistence type="predicted"/>
<dbReference type="VEuPathDB" id="FungiDB:CAGL0D04510g"/>
<dbReference type="SMART" id="SM01214">
    <property type="entry name" value="Fmp27_GFWDK"/>
    <property type="match status" value="1"/>
</dbReference>
<keyword evidence="2" id="KW-0812">Transmembrane</keyword>
<evidence type="ECO:0000313" key="6">
    <source>
        <dbReference type="EMBL" id="KTB01309.1"/>
    </source>
</evidence>
<gene>
    <name evidence="6" type="ORF">AO440_000805</name>
</gene>
<dbReference type="PANTHER" id="PTHR15678">
    <property type="entry name" value="ANTIGEN MLAA-22-RELATED"/>
    <property type="match status" value="1"/>
</dbReference>
<dbReference type="InterPro" id="IPR045167">
    <property type="entry name" value="Hobbit"/>
</dbReference>
<dbReference type="SMART" id="SM01216">
    <property type="entry name" value="Fmp27_WPPW"/>
    <property type="match status" value="1"/>
</dbReference>
<protein>
    <recommendedName>
        <fullName evidence="8">Protein FMP27, mitochondrial</fullName>
    </recommendedName>
</protein>
<dbReference type="VEuPathDB" id="FungiDB:GVI51_D04477"/>
<dbReference type="Proteomes" id="UP000054886">
    <property type="component" value="Unassembled WGS sequence"/>
</dbReference>
<feature type="transmembrane region" description="Helical" evidence="2">
    <location>
        <begin position="16"/>
        <end position="38"/>
    </location>
</feature>
<dbReference type="VEuPathDB" id="FungiDB:B1J91_D04510g"/>
<evidence type="ECO:0000259" key="5">
    <source>
        <dbReference type="SMART" id="SM01216"/>
    </source>
</evidence>
<feature type="compositionally biased region" description="Low complexity" evidence="1">
    <location>
        <begin position="2440"/>
        <end position="2451"/>
    </location>
</feature>
<accession>A0A0W0CW05</accession>
<name>A0A0W0CW05_CANGB</name>
<dbReference type="SMART" id="SM01215">
    <property type="entry name" value="Fmp27_SW"/>
    <property type="match status" value="1"/>
</dbReference>
<keyword evidence="2" id="KW-1133">Transmembrane helix</keyword>
<evidence type="ECO:0000259" key="3">
    <source>
        <dbReference type="SMART" id="SM01214"/>
    </source>
</evidence>
<evidence type="ECO:0000259" key="4">
    <source>
        <dbReference type="SMART" id="SM01215"/>
    </source>
</evidence>
<dbReference type="PANTHER" id="PTHR15678:SF6">
    <property type="entry name" value="BRIDGE-LIKE LIPID TRANSFER PROTEIN FAMILY MEMBER 2"/>
    <property type="match status" value="1"/>
</dbReference>
<dbReference type="VEuPathDB" id="FungiDB:GWK60_D04697"/>
<feature type="domain" description="FMP27 WPPW motif-containing RBG unit" evidence="5">
    <location>
        <begin position="1455"/>
        <end position="1943"/>
    </location>
</feature>